<organism evidence="1 2">
    <name type="scientific">Trichothecium roseum</name>
    <dbReference type="NCBI Taxonomy" id="47278"/>
    <lineage>
        <taxon>Eukaryota</taxon>
        <taxon>Fungi</taxon>
        <taxon>Dikarya</taxon>
        <taxon>Ascomycota</taxon>
        <taxon>Pezizomycotina</taxon>
        <taxon>Sordariomycetes</taxon>
        <taxon>Hypocreomycetidae</taxon>
        <taxon>Hypocreales</taxon>
        <taxon>Hypocreales incertae sedis</taxon>
        <taxon>Trichothecium</taxon>
    </lineage>
</organism>
<name>A0ACC0USU3_9HYPO</name>
<evidence type="ECO:0000313" key="1">
    <source>
        <dbReference type="EMBL" id="KAI9896312.1"/>
    </source>
</evidence>
<sequence>MLFKTVLATGLMAMTAAAHQLPKRGERIGCGTRGPSENQRKVQHDLALQEAADRNLNLAISGGGNAKKEDIEVNVYMHSVSAKNATLLSDKVLKSQFDVMADVFSDYDIKMHLAGTSRTVNPKWAGADGDEMGMKLALRRGTYADLNMYYVDDLDAYGYCYYPDAYRANSTGFWQDGCTVMATTVPGGSEAPYNHGMTSVHEAGHWFGLIHTFGETDNGCDGPGDEIHDTPAQRTESRGCPVGRDSCPGKPGVDPIHNYMDYSDDTCYDEFTPGQVRRIRSMWDNFRA</sequence>
<accession>A0ACC0USU3</accession>
<comment type="caution">
    <text evidence="1">The sequence shown here is derived from an EMBL/GenBank/DDBJ whole genome shotgun (WGS) entry which is preliminary data.</text>
</comment>
<reference evidence="1" key="1">
    <citation type="submission" date="2022-10" db="EMBL/GenBank/DDBJ databases">
        <title>Complete Genome of Trichothecium roseum strain YXFP-22015, a Plant Pathogen Isolated from Citrus.</title>
        <authorList>
            <person name="Wang Y."/>
            <person name="Zhu L."/>
        </authorList>
    </citation>
    <scope>NUCLEOTIDE SEQUENCE</scope>
    <source>
        <strain evidence="1">YXFP-22015</strain>
    </source>
</reference>
<keyword evidence="2" id="KW-1185">Reference proteome</keyword>
<evidence type="ECO:0000313" key="2">
    <source>
        <dbReference type="Proteomes" id="UP001163324"/>
    </source>
</evidence>
<dbReference type="EMBL" id="CM047948">
    <property type="protein sequence ID" value="KAI9896312.1"/>
    <property type="molecule type" value="Genomic_DNA"/>
</dbReference>
<gene>
    <name evidence="1" type="ORF">N3K66_008484</name>
</gene>
<dbReference type="Proteomes" id="UP001163324">
    <property type="component" value="Chromosome 9"/>
</dbReference>
<proteinExistence type="predicted"/>
<protein>
    <submittedName>
        <fullName evidence="1">Uncharacterized protein</fullName>
    </submittedName>
</protein>